<protein>
    <submittedName>
        <fullName evidence="1">Uncharacterized protein</fullName>
    </submittedName>
</protein>
<sequence length="171" mass="20047">MTSLSRDDSELAFQKRQKELKKACHNFKQVLSDIKSMSQQSDILSSTDEHEEDTINDHFSYKINYSPNNEDIQKIKIYKNHIDYGKFDIEEEEEFPDPEKAELITESCELRAIIRELYSMKSDLINLTFKLRRVKGSQILIAKKLNDKISLITQVISRNISRAELLLIDLY</sequence>
<evidence type="ECO:0000313" key="1">
    <source>
        <dbReference type="EMBL" id="KAK8900275.1"/>
    </source>
</evidence>
<dbReference type="Proteomes" id="UP001470230">
    <property type="component" value="Unassembled WGS sequence"/>
</dbReference>
<keyword evidence="2" id="KW-1185">Reference proteome</keyword>
<dbReference type="EMBL" id="JAPFFF010000001">
    <property type="protein sequence ID" value="KAK8900275.1"/>
    <property type="molecule type" value="Genomic_DNA"/>
</dbReference>
<reference evidence="1 2" key="1">
    <citation type="submission" date="2024-04" db="EMBL/GenBank/DDBJ databases">
        <title>Tritrichomonas musculus Genome.</title>
        <authorList>
            <person name="Alves-Ferreira E."/>
            <person name="Grigg M."/>
            <person name="Lorenzi H."/>
            <person name="Galac M."/>
        </authorList>
    </citation>
    <scope>NUCLEOTIDE SEQUENCE [LARGE SCALE GENOMIC DNA]</scope>
    <source>
        <strain evidence="1 2">EAF2021</strain>
    </source>
</reference>
<comment type="caution">
    <text evidence="1">The sequence shown here is derived from an EMBL/GenBank/DDBJ whole genome shotgun (WGS) entry which is preliminary data.</text>
</comment>
<gene>
    <name evidence="1" type="ORF">M9Y10_002598</name>
</gene>
<accession>A0ABR2LCM0</accession>
<name>A0ABR2LCM0_9EUKA</name>
<proteinExistence type="predicted"/>
<organism evidence="1 2">
    <name type="scientific">Tritrichomonas musculus</name>
    <dbReference type="NCBI Taxonomy" id="1915356"/>
    <lineage>
        <taxon>Eukaryota</taxon>
        <taxon>Metamonada</taxon>
        <taxon>Parabasalia</taxon>
        <taxon>Tritrichomonadida</taxon>
        <taxon>Tritrichomonadidae</taxon>
        <taxon>Tritrichomonas</taxon>
    </lineage>
</organism>
<evidence type="ECO:0000313" key="2">
    <source>
        <dbReference type="Proteomes" id="UP001470230"/>
    </source>
</evidence>